<dbReference type="RefSeq" id="WP_149432959.1">
    <property type="nucleotide sequence ID" value="NZ_VLNY01000021.1"/>
</dbReference>
<dbReference type="InterPro" id="IPR005561">
    <property type="entry name" value="ANTAR"/>
</dbReference>
<dbReference type="OrthoDB" id="3683444at2"/>
<dbReference type="PROSITE" id="PS50921">
    <property type="entry name" value="ANTAR"/>
    <property type="match status" value="1"/>
</dbReference>
<name>A0A5A7S658_9NOCA</name>
<dbReference type="SUPFAM" id="SSF52172">
    <property type="entry name" value="CheY-like"/>
    <property type="match status" value="1"/>
</dbReference>
<dbReference type="EMBL" id="VLNY01000021">
    <property type="protein sequence ID" value="KAA0017662.1"/>
    <property type="molecule type" value="Genomic_DNA"/>
</dbReference>
<dbReference type="InterPro" id="IPR012074">
    <property type="entry name" value="GAF_ANTAR"/>
</dbReference>
<evidence type="ECO:0000313" key="6">
    <source>
        <dbReference type="EMBL" id="KAA0017662.1"/>
    </source>
</evidence>
<evidence type="ECO:0000259" key="5">
    <source>
        <dbReference type="PROSITE" id="PS50921"/>
    </source>
</evidence>
<dbReference type="Gene3D" id="1.10.10.10">
    <property type="entry name" value="Winged helix-like DNA-binding domain superfamily/Winged helix DNA-binding domain"/>
    <property type="match status" value="1"/>
</dbReference>
<dbReference type="SMART" id="SM01012">
    <property type="entry name" value="ANTAR"/>
    <property type="match status" value="1"/>
</dbReference>
<keyword evidence="4" id="KW-0804">Transcription</keyword>
<gene>
    <name evidence="6" type="ORF">FOY51_24805</name>
</gene>
<dbReference type="AlphaFoldDB" id="A0A5A7S658"/>
<dbReference type="InterPro" id="IPR011006">
    <property type="entry name" value="CheY-like_superfamily"/>
</dbReference>
<dbReference type="GO" id="GO:0016301">
    <property type="term" value="F:kinase activity"/>
    <property type="evidence" value="ECO:0007669"/>
    <property type="project" value="UniProtKB-KW"/>
</dbReference>
<dbReference type="Proteomes" id="UP000322244">
    <property type="component" value="Unassembled WGS sequence"/>
</dbReference>
<dbReference type="InterPro" id="IPR003018">
    <property type="entry name" value="GAF"/>
</dbReference>
<organism evidence="6 7">
    <name type="scientific">Antrihabitans cavernicola</name>
    <dbReference type="NCBI Taxonomy" id="2495913"/>
    <lineage>
        <taxon>Bacteria</taxon>
        <taxon>Bacillati</taxon>
        <taxon>Actinomycetota</taxon>
        <taxon>Actinomycetes</taxon>
        <taxon>Mycobacteriales</taxon>
        <taxon>Nocardiaceae</taxon>
        <taxon>Antrihabitans</taxon>
    </lineage>
</organism>
<keyword evidence="1" id="KW-0808">Transferase</keyword>
<evidence type="ECO:0000256" key="3">
    <source>
        <dbReference type="ARBA" id="ARBA00023015"/>
    </source>
</evidence>
<evidence type="ECO:0000313" key="7">
    <source>
        <dbReference type="Proteomes" id="UP000322244"/>
    </source>
</evidence>
<proteinExistence type="predicted"/>
<comment type="caution">
    <text evidence="6">The sequence shown here is derived from an EMBL/GenBank/DDBJ whole genome shotgun (WGS) entry which is preliminary data.</text>
</comment>
<evidence type="ECO:0000256" key="2">
    <source>
        <dbReference type="ARBA" id="ARBA00022777"/>
    </source>
</evidence>
<protein>
    <submittedName>
        <fullName evidence="6">GAF and ANTAR domain-containing protein</fullName>
    </submittedName>
</protein>
<dbReference type="SUPFAM" id="SSF55781">
    <property type="entry name" value="GAF domain-like"/>
    <property type="match status" value="1"/>
</dbReference>
<dbReference type="Pfam" id="PF01590">
    <property type="entry name" value="GAF"/>
    <property type="match status" value="1"/>
</dbReference>
<dbReference type="Pfam" id="PF03861">
    <property type="entry name" value="ANTAR"/>
    <property type="match status" value="1"/>
</dbReference>
<accession>A0A5A7S658</accession>
<dbReference type="PIRSF" id="PIRSF036625">
    <property type="entry name" value="GAF_ANTAR"/>
    <property type="match status" value="1"/>
</dbReference>
<dbReference type="GO" id="GO:0003723">
    <property type="term" value="F:RNA binding"/>
    <property type="evidence" value="ECO:0007669"/>
    <property type="project" value="InterPro"/>
</dbReference>
<dbReference type="SMART" id="SM00065">
    <property type="entry name" value="GAF"/>
    <property type="match status" value="1"/>
</dbReference>
<keyword evidence="7" id="KW-1185">Reference proteome</keyword>
<evidence type="ECO:0000256" key="1">
    <source>
        <dbReference type="ARBA" id="ARBA00022679"/>
    </source>
</evidence>
<dbReference type="Gene3D" id="3.30.450.40">
    <property type="match status" value="1"/>
</dbReference>
<keyword evidence="3" id="KW-0805">Transcription regulation</keyword>
<dbReference type="InterPro" id="IPR036388">
    <property type="entry name" value="WH-like_DNA-bd_sf"/>
</dbReference>
<reference evidence="6 7" key="1">
    <citation type="submission" date="2019-07" db="EMBL/GenBank/DDBJ databases">
        <title>Rhodococcus cavernicolus sp. nov., isolated from a cave.</title>
        <authorList>
            <person name="Lee S.D."/>
        </authorList>
    </citation>
    <scope>NUCLEOTIDE SEQUENCE [LARGE SCALE GENOMIC DNA]</scope>
    <source>
        <strain evidence="6 7">C1-24</strain>
    </source>
</reference>
<feature type="domain" description="ANTAR" evidence="5">
    <location>
        <begin position="172"/>
        <end position="233"/>
    </location>
</feature>
<dbReference type="InterPro" id="IPR029016">
    <property type="entry name" value="GAF-like_dom_sf"/>
</dbReference>
<keyword evidence="2" id="KW-0418">Kinase</keyword>
<evidence type="ECO:0000256" key="4">
    <source>
        <dbReference type="ARBA" id="ARBA00023163"/>
    </source>
</evidence>
<sequence length="239" mass="25588">MYDIGLFTAALSRFARLLVAPYEVDVVLAELAESVSAVLDLAGAGVSVATDGRLRFVTAVTAVTAVTGAAGALERCQEEFQAGPCRDAYDTGQVVSVPDLVYHASRWPRFVSTARGSGIVAVAGIPMTLGDDRVGALDLYAAKRREWSATDLTAAGVFADMATGYLVNSSTLRQQHQLAEQLEHALGARVVIEQAKGILANRHNIHPDRAFDLMRAHARSHRVTVRAVATAIVELRLHL</sequence>